<dbReference type="eggNOG" id="KOG1080">
    <property type="taxonomic scope" value="Eukaryota"/>
</dbReference>
<dbReference type="GO" id="GO:0006325">
    <property type="term" value="P:chromatin organization"/>
    <property type="evidence" value="ECO:0007669"/>
    <property type="project" value="UniProtKB-KW"/>
</dbReference>
<feature type="compositionally biased region" description="Basic and acidic residues" evidence="13">
    <location>
        <begin position="76"/>
        <end position="92"/>
    </location>
</feature>
<sequence>MIIKRKLKRMPSLKRRSNEEEEAPRGKKKRKVSYNYYPLSLLGEIGAGIVPGKLNGNNGFSALWCKEVSSPVEPDSKSKRIVIDPGRGRDRTAGVSRPPLVRTSRGRVQVLPSRFNDSVLENWRKDSGDEEREEEVEECRKERVKPKFIPRNHKYNSSAPCHDDDDEDGEMVRYSNDMRKHMSSSRTSTLEEARPKKEGVYGPEDFYAGDLVWGKSGKNEPFWPAIIIDPMTQAPELVLRSCIPDAACVMFFGHSGTENERDYAWVRRGMIFPFVDYVDRNPRACVGCGMVLSFKMAKKMKALLPGDQLLCKPCSRMMKLAEFHANATAAKPPKRPSIKQRKQRLLSFLRGGALKATDVETLWVHVTCAWFQPEVCFASDEKMEPALGILSIPSSNFVKICVICKQIHGSCTQCCKCSTYYHAMCASRAGYRMELHCLVKNGRQITKMVSYCAFHREPNPDTVLIIQTPSGVFSAKNLAQNKKSTGSRLILANREEVEEPPPEEAVPVDPFSCARCRVFKRKVNSKKRSEEEGIPHHTGGPRHHPSAAIQTLNAFRHVAEEPKSFSSFRERLHHLQRTEMDRVCFGRSGIHGWGLFARRNIQEGEMVLEYRGEQVRGIIADLREARYRREGKDCYLFKISEEVVVDATEKGNIARLINHSCMPNCYARIMSVGDDESRIVLIAKATVPTGEELTYDYLFDPDEPDEFKVPCLCKSANCRKFMN</sequence>
<evidence type="ECO:0000256" key="10">
    <source>
        <dbReference type="ARBA" id="ARBA00023242"/>
    </source>
</evidence>
<dbReference type="InterPro" id="IPR003616">
    <property type="entry name" value="Post-SET_dom"/>
</dbReference>
<evidence type="ECO:0000256" key="6">
    <source>
        <dbReference type="ARBA" id="ARBA00022737"/>
    </source>
</evidence>
<dbReference type="SUPFAM" id="SSF82199">
    <property type="entry name" value="SET domain"/>
    <property type="match status" value="1"/>
</dbReference>
<keyword evidence="8" id="KW-0862">Zinc</keyword>
<dbReference type="InterPro" id="IPR013083">
    <property type="entry name" value="Znf_RING/FYVE/PHD"/>
</dbReference>
<dbReference type="InterPro" id="IPR034732">
    <property type="entry name" value="EPHD"/>
</dbReference>
<name>M4CFS4_BRACM</name>
<dbReference type="Gene3D" id="2.30.30.140">
    <property type="match status" value="1"/>
</dbReference>
<dbReference type="Gene3D" id="3.30.40.10">
    <property type="entry name" value="Zinc/RING finger domain, C3HC4 (zinc finger)"/>
    <property type="match status" value="1"/>
</dbReference>
<evidence type="ECO:0000259" key="15">
    <source>
        <dbReference type="PROSITE" id="PS50812"/>
    </source>
</evidence>
<dbReference type="PROSITE" id="PS51805">
    <property type="entry name" value="EPHD"/>
    <property type="match status" value="1"/>
</dbReference>
<keyword evidence="6" id="KW-0677">Repeat</keyword>
<dbReference type="InterPro" id="IPR046341">
    <property type="entry name" value="SET_dom_sf"/>
</dbReference>
<keyword evidence="10" id="KW-0539">Nucleus</keyword>
<dbReference type="InterPro" id="IPR041955">
    <property type="entry name" value="ATX3/4/5_ePHD"/>
</dbReference>
<keyword evidence="2" id="KW-0489">Methyltransferase</keyword>
<keyword evidence="7" id="KW-0863">Zinc-finger</keyword>
<protein>
    <recommendedName>
        <fullName evidence="20">Histone-lysine N-methyltransferase</fullName>
    </recommendedName>
</protein>
<dbReference type="InterPro" id="IPR001214">
    <property type="entry name" value="SET_dom"/>
</dbReference>
<feature type="region of interest" description="Disordered" evidence="13">
    <location>
        <begin position="1"/>
        <end position="29"/>
    </location>
</feature>
<evidence type="ECO:0000256" key="8">
    <source>
        <dbReference type="ARBA" id="ARBA00022833"/>
    </source>
</evidence>
<dbReference type="SMART" id="SM00317">
    <property type="entry name" value="SET"/>
    <property type="match status" value="1"/>
</dbReference>
<feature type="region of interest" description="Disordered" evidence="13">
    <location>
        <begin position="76"/>
        <end position="101"/>
    </location>
</feature>
<evidence type="ECO:0000259" key="17">
    <source>
        <dbReference type="PROSITE" id="PS51805"/>
    </source>
</evidence>
<evidence type="ECO:0000256" key="4">
    <source>
        <dbReference type="ARBA" id="ARBA00022691"/>
    </source>
</evidence>
<comment type="function">
    <text evidence="12">Histone methyltransferase.</text>
</comment>
<evidence type="ECO:0000256" key="1">
    <source>
        <dbReference type="ARBA" id="ARBA00004123"/>
    </source>
</evidence>
<feature type="compositionally biased region" description="Basic residues" evidence="13">
    <location>
        <begin position="1"/>
        <end position="15"/>
    </location>
</feature>
<dbReference type="Gene3D" id="2.170.270.10">
    <property type="entry name" value="SET domain"/>
    <property type="match status" value="1"/>
</dbReference>
<dbReference type="CDD" id="cd20143">
    <property type="entry name" value="PWWP_AtATX3-like"/>
    <property type="match status" value="1"/>
</dbReference>
<dbReference type="GO" id="GO:0006357">
    <property type="term" value="P:regulation of transcription by RNA polymerase II"/>
    <property type="evidence" value="ECO:0000318"/>
    <property type="project" value="GO_Central"/>
</dbReference>
<dbReference type="PANTHER" id="PTHR13793:SF132">
    <property type="entry name" value="HISTONE-LYSINE N-METHYLTRANSFERASE ATX5"/>
    <property type="match status" value="1"/>
</dbReference>
<dbReference type="PROSITE" id="PS50812">
    <property type="entry name" value="PWWP"/>
    <property type="match status" value="1"/>
</dbReference>
<keyword evidence="5" id="KW-0479">Metal-binding</keyword>
<dbReference type="InterPro" id="IPR000313">
    <property type="entry name" value="PWWP_dom"/>
</dbReference>
<evidence type="ECO:0000256" key="7">
    <source>
        <dbReference type="ARBA" id="ARBA00022771"/>
    </source>
</evidence>
<feature type="domain" description="PWWP" evidence="15">
    <location>
        <begin position="208"/>
        <end position="277"/>
    </location>
</feature>
<feature type="domain" description="SET" evidence="14">
    <location>
        <begin position="581"/>
        <end position="698"/>
    </location>
</feature>
<dbReference type="CDD" id="cd15663">
    <property type="entry name" value="ePHD_ATX3_4_5_like"/>
    <property type="match status" value="1"/>
</dbReference>
<keyword evidence="3" id="KW-0808">Transferase</keyword>
<keyword evidence="9" id="KW-0156">Chromatin regulator</keyword>
<dbReference type="GO" id="GO:0032259">
    <property type="term" value="P:methylation"/>
    <property type="evidence" value="ECO:0007669"/>
    <property type="project" value="UniProtKB-KW"/>
</dbReference>
<evidence type="ECO:0000313" key="18">
    <source>
        <dbReference type="EnsemblPlants" id="Bra003056.1-P"/>
    </source>
</evidence>
<reference evidence="18" key="3">
    <citation type="submission" date="2023-03" db="UniProtKB">
        <authorList>
            <consortium name="EnsemblPlants"/>
        </authorList>
    </citation>
    <scope>IDENTIFICATION</scope>
    <source>
        <strain evidence="18">cv. Chiifu-401-42</strain>
    </source>
</reference>
<evidence type="ECO:0000256" key="2">
    <source>
        <dbReference type="ARBA" id="ARBA00022603"/>
    </source>
</evidence>
<dbReference type="EnsemblPlants" id="Bra003056.1">
    <property type="protein sequence ID" value="Bra003056.1-P"/>
    <property type="gene ID" value="Bra003056"/>
</dbReference>
<evidence type="ECO:0000313" key="19">
    <source>
        <dbReference type="Proteomes" id="UP000011750"/>
    </source>
</evidence>
<dbReference type="Pfam" id="PF00855">
    <property type="entry name" value="PWWP"/>
    <property type="match status" value="1"/>
</dbReference>
<dbReference type="InterPro" id="IPR050701">
    <property type="entry name" value="Histone_Mod_Regulator"/>
</dbReference>
<dbReference type="Gramene" id="Bra003056.1">
    <property type="protein sequence ID" value="Bra003056.1-P"/>
    <property type="gene ID" value="Bra003056"/>
</dbReference>
<dbReference type="Pfam" id="PF00856">
    <property type="entry name" value="SET"/>
    <property type="match status" value="1"/>
</dbReference>
<dbReference type="PROSITE" id="PS50868">
    <property type="entry name" value="POST_SET"/>
    <property type="match status" value="1"/>
</dbReference>
<comment type="subcellular location">
    <subcellularLocation>
        <location evidence="1">Nucleus</location>
    </subcellularLocation>
</comment>
<evidence type="ECO:0008006" key="20">
    <source>
        <dbReference type="Google" id="ProtNLM"/>
    </source>
</evidence>
<evidence type="ECO:0000259" key="14">
    <source>
        <dbReference type="PROSITE" id="PS50280"/>
    </source>
</evidence>
<dbReference type="HOGENOM" id="CLU_006335_0_0_1"/>
<evidence type="ECO:0000256" key="13">
    <source>
        <dbReference type="SAM" id="MobiDB-lite"/>
    </source>
</evidence>
<comment type="catalytic activity">
    <reaction evidence="11">
        <text>L-lysyl-[histone] + S-adenosyl-L-methionine = N(6)-methyl-L-lysyl-[histone] + S-adenosyl-L-homocysteine + H(+)</text>
        <dbReference type="Rhea" id="RHEA:10024"/>
        <dbReference type="Rhea" id="RHEA-COMP:9845"/>
        <dbReference type="Rhea" id="RHEA-COMP:9846"/>
        <dbReference type="ChEBI" id="CHEBI:15378"/>
        <dbReference type="ChEBI" id="CHEBI:29969"/>
        <dbReference type="ChEBI" id="CHEBI:57856"/>
        <dbReference type="ChEBI" id="CHEBI:59789"/>
        <dbReference type="ChEBI" id="CHEBI:61929"/>
    </reaction>
</comment>
<evidence type="ECO:0000256" key="11">
    <source>
        <dbReference type="ARBA" id="ARBA00052314"/>
    </source>
</evidence>
<feature type="region of interest" description="Disordered" evidence="13">
    <location>
        <begin position="527"/>
        <end position="546"/>
    </location>
</feature>
<dbReference type="GO" id="GO:0048188">
    <property type="term" value="C:Set1C/COMPASS complex"/>
    <property type="evidence" value="ECO:0007669"/>
    <property type="project" value="UniProtKB-ARBA"/>
</dbReference>
<dbReference type="OMA" id="WHTENFC"/>
<dbReference type="SMART" id="SM00508">
    <property type="entry name" value="PostSET"/>
    <property type="match status" value="1"/>
</dbReference>
<dbReference type="Pfam" id="PF13832">
    <property type="entry name" value="zf-HC5HC2H_2"/>
    <property type="match status" value="1"/>
</dbReference>
<organism evidence="18 19">
    <name type="scientific">Brassica campestris</name>
    <name type="common">Field mustard</name>
    <dbReference type="NCBI Taxonomy" id="3711"/>
    <lineage>
        <taxon>Eukaryota</taxon>
        <taxon>Viridiplantae</taxon>
        <taxon>Streptophyta</taxon>
        <taxon>Embryophyta</taxon>
        <taxon>Tracheophyta</taxon>
        <taxon>Spermatophyta</taxon>
        <taxon>Magnoliopsida</taxon>
        <taxon>eudicotyledons</taxon>
        <taxon>Gunneridae</taxon>
        <taxon>Pentapetalae</taxon>
        <taxon>rosids</taxon>
        <taxon>malvids</taxon>
        <taxon>Brassicales</taxon>
        <taxon>Brassicaceae</taxon>
        <taxon>Brassiceae</taxon>
        <taxon>Brassica</taxon>
    </lineage>
</organism>
<evidence type="ECO:0000256" key="5">
    <source>
        <dbReference type="ARBA" id="ARBA00022723"/>
    </source>
</evidence>
<dbReference type="PROSITE" id="PS50280">
    <property type="entry name" value="SET"/>
    <property type="match status" value="1"/>
</dbReference>
<dbReference type="FunFam" id="3.30.40.10:FF:000464">
    <property type="entry name" value="Histone-lysine N-methyltransferase"/>
    <property type="match status" value="1"/>
</dbReference>
<dbReference type="SUPFAM" id="SSF63748">
    <property type="entry name" value="Tudor/PWWP/MBT"/>
    <property type="match status" value="1"/>
</dbReference>
<keyword evidence="19" id="KW-1185">Reference proteome</keyword>
<proteinExistence type="predicted"/>
<accession>M4CFS4</accession>
<dbReference type="AlphaFoldDB" id="M4CFS4"/>
<dbReference type="STRING" id="51351.M4CFS4"/>
<evidence type="ECO:0000256" key="9">
    <source>
        <dbReference type="ARBA" id="ARBA00022853"/>
    </source>
</evidence>
<dbReference type="PANTHER" id="PTHR13793">
    <property type="entry name" value="PHD FINGER PROTEINS"/>
    <property type="match status" value="1"/>
</dbReference>
<dbReference type="Proteomes" id="UP000011750">
    <property type="component" value="Chromosome A10"/>
</dbReference>
<keyword evidence="4" id="KW-0949">S-adenosyl-L-methionine</keyword>
<evidence type="ECO:0000259" key="16">
    <source>
        <dbReference type="PROSITE" id="PS50868"/>
    </source>
</evidence>
<dbReference type="GO" id="GO:0008270">
    <property type="term" value="F:zinc ion binding"/>
    <property type="evidence" value="ECO:0007669"/>
    <property type="project" value="UniProtKB-KW"/>
</dbReference>
<reference evidence="18 19" key="2">
    <citation type="journal article" date="2018" name="Hortic Res">
        <title>Improved Brassica rapa reference genome by single-molecule sequencing and chromosome conformation capture technologies.</title>
        <authorList>
            <person name="Zhang L."/>
            <person name="Cai X."/>
            <person name="Wu J."/>
            <person name="Liu M."/>
            <person name="Grob S."/>
            <person name="Cheng F."/>
            <person name="Liang J."/>
            <person name="Cai C."/>
            <person name="Liu Z."/>
            <person name="Liu B."/>
            <person name="Wang F."/>
            <person name="Li S."/>
            <person name="Liu F."/>
            <person name="Li X."/>
            <person name="Cheng L."/>
            <person name="Yang W."/>
            <person name="Li M.H."/>
            <person name="Grossniklaus U."/>
            <person name="Zheng H."/>
            <person name="Wang X."/>
        </authorList>
    </citation>
    <scope>NUCLEOTIDE SEQUENCE [LARGE SCALE GENOMIC DNA]</scope>
    <source>
        <strain evidence="18 19">cv. Chiifu-401-42</strain>
    </source>
</reference>
<feature type="domain" description="Post-SET" evidence="16">
    <location>
        <begin position="707"/>
        <end position="723"/>
    </location>
</feature>
<dbReference type="InParanoid" id="M4CFS4"/>
<feature type="domain" description="PHD-type" evidence="17">
    <location>
        <begin position="340"/>
        <end position="456"/>
    </location>
</feature>
<dbReference type="GO" id="GO:0008168">
    <property type="term" value="F:methyltransferase activity"/>
    <property type="evidence" value="ECO:0007669"/>
    <property type="project" value="UniProtKB-KW"/>
</dbReference>
<dbReference type="CDD" id="cd10518">
    <property type="entry name" value="SET_SETD1-like"/>
    <property type="match status" value="1"/>
</dbReference>
<dbReference type="FunFam" id="2.170.270.10:FF:000058">
    <property type="entry name" value="Histone-lysine N-methyltransferase"/>
    <property type="match status" value="1"/>
</dbReference>
<evidence type="ECO:0000256" key="3">
    <source>
        <dbReference type="ARBA" id="ARBA00022679"/>
    </source>
</evidence>
<reference evidence="18 19" key="1">
    <citation type="journal article" date="2011" name="Nat. Genet.">
        <title>The genome of the mesopolyploid crop species Brassica rapa.</title>
        <authorList>
            <consortium name="Brassica rapa Genome Sequencing Project Consortium"/>
            <person name="Wang X."/>
            <person name="Wang H."/>
            <person name="Wang J."/>
            <person name="Sun R."/>
            <person name="Wu J."/>
            <person name="Liu S."/>
            <person name="Bai Y."/>
            <person name="Mun J.H."/>
            <person name="Bancroft I."/>
            <person name="Cheng F."/>
            <person name="Huang S."/>
            <person name="Li X."/>
            <person name="Hua W."/>
            <person name="Wang J."/>
            <person name="Wang X."/>
            <person name="Freeling M."/>
            <person name="Pires J.C."/>
            <person name="Paterson A.H."/>
            <person name="Chalhoub B."/>
            <person name="Wang B."/>
            <person name="Hayward A."/>
            <person name="Sharpe A.G."/>
            <person name="Park B.S."/>
            <person name="Weisshaar B."/>
            <person name="Liu B."/>
            <person name="Li B."/>
            <person name="Liu B."/>
            <person name="Tong C."/>
            <person name="Song C."/>
            <person name="Duran C."/>
            <person name="Peng C."/>
            <person name="Geng C."/>
            <person name="Koh C."/>
            <person name="Lin C."/>
            <person name="Edwards D."/>
            <person name="Mu D."/>
            <person name="Shen D."/>
            <person name="Soumpourou E."/>
            <person name="Li F."/>
            <person name="Fraser F."/>
            <person name="Conant G."/>
            <person name="Lassalle G."/>
            <person name="King G.J."/>
            <person name="Bonnema G."/>
            <person name="Tang H."/>
            <person name="Wang H."/>
            <person name="Belcram H."/>
            <person name="Zhou H."/>
            <person name="Hirakawa H."/>
            <person name="Abe H."/>
            <person name="Guo H."/>
            <person name="Wang H."/>
            <person name="Jin H."/>
            <person name="Parkin I.A."/>
            <person name="Batley J."/>
            <person name="Kim J.S."/>
            <person name="Just J."/>
            <person name="Li J."/>
            <person name="Xu J."/>
            <person name="Deng J."/>
            <person name="Kim J.A."/>
            <person name="Li J."/>
            <person name="Yu J."/>
            <person name="Meng J."/>
            <person name="Wang J."/>
            <person name="Min J."/>
            <person name="Poulain J."/>
            <person name="Wang J."/>
            <person name="Hatakeyama K."/>
            <person name="Wu K."/>
            <person name="Wang L."/>
            <person name="Fang L."/>
            <person name="Trick M."/>
            <person name="Links M.G."/>
            <person name="Zhao M."/>
            <person name="Jin M."/>
            <person name="Ramchiary N."/>
            <person name="Drou N."/>
            <person name="Berkman P.J."/>
            <person name="Cai Q."/>
            <person name="Huang Q."/>
            <person name="Li R."/>
            <person name="Tabata S."/>
            <person name="Cheng S."/>
            <person name="Zhang S."/>
            <person name="Zhang S."/>
            <person name="Huang S."/>
            <person name="Sato S."/>
            <person name="Sun S."/>
            <person name="Kwon S.J."/>
            <person name="Choi S.R."/>
            <person name="Lee T.H."/>
            <person name="Fan W."/>
            <person name="Zhao X."/>
            <person name="Tan X."/>
            <person name="Xu X."/>
            <person name="Wang Y."/>
            <person name="Qiu Y."/>
            <person name="Yin Y."/>
            <person name="Li Y."/>
            <person name="Du Y."/>
            <person name="Liao Y."/>
            <person name="Lim Y."/>
            <person name="Narusaka Y."/>
            <person name="Wang Y."/>
            <person name="Wang Z."/>
            <person name="Li Z."/>
            <person name="Wang Z."/>
            <person name="Xiong Z."/>
            <person name="Zhang Z."/>
        </authorList>
    </citation>
    <scope>NUCLEOTIDE SEQUENCE [LARGE SCALE GENOMIC DNA]</scope>
    <source>
        <strain evidence="18 19">cv. Chiifu-401-42</strain>
    </source>
</reference>
<evidence type="ECO:0000256" key="12">
    <source>
        <dbReference type="ARBA" id="ARBA00054897"/>
    </source>
</evidence>